<protein>
    <submittedName>
        <fullName evidence="4">GNAT family N-acetyltransferase</fullName>
    </submittedName>
</protein>
<dbReference type="RefSeq" id="WP_208673739.1">
    <property type="nucleotide sequence ID" value="NZ_CP030139.2"/>
</dbReference>
<evidence type="ECO:0000313" key="5">
    <source>
        <dbReference type="Proteomes" id="UP000267249"/>
    </source>
</evidence>
<keyword evidence="2" id="KW-0012">Acyltransferase</keyword>
<evidence type="ECO:0000313" key="4">
    <source>
        <dbReference type="EMBL" id="AZB73189.1"/>
    </source>
</evidence>
<evidence type="ECO:0000256" key="2">
    <source>
        <dbReference type="ARBA" id="ARBA00023315"/>
    </source>
</evidence>
<evidence type="ECO:0000259" key="3">
    <source>
        <dbReference type="PROSITE" id="PS51186"/>
    </source>
</evidence>
<sequence>MAVALPAGYEWQRGQPRDRAQLLRYLQAGYSEGTASLPPSHLARTLDRFLSEETSIWWIVTAGDRQIVAGLWLGQSQDQRTGDRQTYIFLVYVEPEHRRRGLATALLAQAEDWAELQGDRSLSLQVYADNPGAIALYQRAGFCVESLSLSKPLIRNAASES</sequence>
<name>A0AAN1QPW2_SYNEL</name>
<dbReference type="InterPro" id="IPR000182">
    <property type="entry name" value="GNAT_dom"/>
</dbReference>
<keyword evidence="1" id="KW-0808">Transferase</keyword>
<dbReference type="InterPro" id="IPR050680">
    <property type="entry name" value="YpeA/RimI_acetyltransf"/>
</dbReference>
<dbReference type="InterPro" id="IPR016181">
    <property type="entry name" value="Acyl_CoA_acyltransferase"/>
</dbReference>
<dbReference type="Pfam" id="PF00583">
    <property type="entry name" value="Acetyltransf_1"/>
    <property type="match status" value="1"/>
</dbReference>
<dbReference type="EMBL" id="CP030139">
    <property type="protein sequence ID" value="AZB73189.1"/>
    <property type="molecule type" value="Genomic_DNA"/>
</dbReference>
<dbReference type="SUPFAM" id="SSF55729">
    <property type="entry name" value="Acyl-CoA N-acyltransferases (Nat)"/>
    <property type="match status" value="1"/>
</dbReference>
<dbReference type="CDD" id="cd04301">
    <property type="entry name" value="NAT_SF"/>
    <property type="match status" value="1"/>
</dbReference>
<dbReference type="Gene3D" id="3.40.630.30">
    <property type="match status" value="1"/>
</dbReference>
<gene>
    <name evidence="4" type="ORF">DOP62_11110</name>
</gene>
<feature type="domain" description="N-acetyltransferase" evidence="3">
    <location>
        <begin position="9"/>
        <end position="161"/>
    </location>
</feature>
<dbReference type="GO" id="GO:0016747">
    <property type="term" value="F:acyltransferase activity, transferring groups other than amino-acyl groups"/>
    <property type="evidence" value="ECO:0007669"/>
    <property type="project" value="InterPro"/>
</dbReference>
<organism evidence="4 5">
    <name type="scientific">Synechococcus elongatus PCC 11801</name>
    <dbReference type="NCBI Taxonomy" id="2219813"/>
    <lineage>
        <taxon>Bacteria</taxon>
        <taxon>Bacillati</taxon>
        <taxon>Cyanobacteriota</taxon>
        <taxon>Cyanophyceae</taxon>
        <taxon>Synechococcales</taxon>
        <taxon>Synechococcaceae</taxon>
        <taxon>Synechococcus</taxon>
    </lineage>
</organism>
<dbReference type="Proteomes" id="UP000267249">
    <property type="component" value="Chromosome"/>
</dbReference>
<dbReference type="AlphaFoldDB" id="A0AAN1QPW2"/>
<dbReference type="PANTHER" id="PTHR43420">
    <property type="entry name" value="ACETYLTRANSFERASE"/>
    <property type="match status" value="1"/>
</dbReference>
<accession>A0AAN1QPW2</accession>
<reference evidence="4 5" key="1">
    <citation type="journal article" date="2018" name="Sci. Rep.">
        <title>Genome Features and Biochemical Characteristics of a Robust, Fast Growing and Naturally Transformable Cyanobacterium Synechococcus elongatus PCC 11801 Isolated from India.</title>
        <authorList>
            <person name="Jaiswal D."/>
            <person name="Sengupta A."/>
            <person name="Sohoni S."/>
            <person name="Sengupta S."/>
            <person name="Phadnavis A.G."/>
            <person name="Pakrasi H.B."/>
            <person name="Wangikar P.P."/>
        </authorList>
    </citation>
    <scope>NUCLEOTIDE SEQUENCE [LARGE SCALE GENOMIC DNA]</scope>
    <source>
        <strain evidence="4 5">PCC 11801</strain>
    </source>
</reference>
<dbReference type="PANTHER" id="PTHR43420:SF44">
    <property type="entry name" value="ACETYLTRANSFERASE YPEA"/>
    <property type="match status" value="1"/>
</dbReference>
<evidence type="ECO:0000256" key="1">
    <source>
        <dbReference type="ARBA" id="ARBA00022679"/>
    </source>
</evidence>
<dbReference type="PROSITE" id="PS51186">
    <property type="entry name" value="GNAT"/>
    <property type="match status" value="1"/>
</dbReference>
<proteinExistence type="predicted"/>